<keyword evidence="4" id="KW-1185">Reference proteome</keyword>
<dbReference type="HOGENOM" id="CLU_538993_0_0_1"/>
<dbReference type="Gene3D" id="3.10.100.10">
    <property type="entry name" value="Mannose-Binding Protein A, subunit A"/>
    <property type="match status" value="3"/>
</dbReference>
<dbReference type="EMBL" id="DS985245">
    <property type="protein sequence ID" value="EDV24660.1"/>
    <property type="molecule type" value="Genomic_DNA"/>
</dbReference>
<dbReference type="InterPro" id="IPR001304">
    <property type="entry name" value="C-type_lectin-like"/>
</dbReference>
<evidence type="ECO:0000313" key="4">
    <source>
        <dbReference type="Proteomes" id="UP000009022"/>
    </source>
</evidence>
<dbReference type="CTD" id="6753763"/>
<dbReference type="InterPro" id="IPR016187">
    <property type="entry name" value="CTDL_fold"/>
</dbReference>
<dbReference type="Proteomes" id="UP000009022">
    <property type="component" value="Unassembled WGS sequence"/>
</dbReference>
<dbReference type="InterPro" id="IPR016186">
    <property type="entry name" value="C-type_lectin-like/link_sf"/>
</dbReference>
<dbReference type="GeneID" id="6753763"/>
<proteinExistence type="predicted"/>
<dbReference type="SUPFAM" id="SSF56436">
    <property type="entry name" value="C-type lectin-like"/>
    <property type="match status" value="3"/>
</dbReference>
<evidence type="ECO:0000259" key="2">
    <source>
        <dbReference type="PROSITE" id="PS50041"/>
    </source>
</evidence>
<accession>B3RWA7</accession>
<feature type="domain" description="C-type lectin" evidence="2">
    <location>
        <begin position="1"/>
        <end position="112"/>
    </location>
</feature>
<keyword evidence="1" id="KW-1015">Disulfide bond</keyword>
<sequence>MHDFSNSRSDCQKFDGDLAVFDVYEKYFHFREIYYEKLGLNQHMWFGLRDHHGDGPTVERRWITGSFLAYQKFLGEPPSSTGTSDDCYISSAFGDHLWIDDLCSQLRFFICEKACSYDLEYSNRYFTINQVNRTCDEGRNYCQSHGGDLAIINNSDLTDFLSGYLTWTQSVWIGLRDINSLDNFNAFVWVNGTVASSYTDWGVYSQDTKRDCVLIQKNNGKYNWINVDCNRTSWTLCEFGTRPVASTTAYRTTLSTNTGTNAEEGTESTETTDIFVQTQYFYIKSILVDAANSVQIDFKPILPPSTNDLLATTKMPATKPVITTVTYTTTLSIHAGNEIEEVELTTTTEIFAQKQYFYVKSILMDAANPVEKFWLQTNRDQTLCYNVPNVTYDFNDAQAHCQLYGGNLAILDAANKSDSLTGIYYGKLGLDKSLWIGLVNIQSKHANITQFWINGIKPTYTNFAYPPDGTIQDCYLMDANSTHKWFLELCSNQHHFLCQKGNKIHD</sequence>
<dbReference type="InterPro" id="IPR050111">
    <property type="entry name" value="C-type_lectin/snaclec_domain"/>
</dbReference>
<dbReference type="CDD" id="cd00037">
    <property type="entry name" value="CLECT"/>
    <property type="match status" value="3"/>
</dbReference>
<name>B3RWA7_TRIAD</name>
<evidence type="ECO:0000256" key="1">
    <source>
        <dbReference type="ARBA" id="ARBA00023157"/>
    </source>
</evidence>
<evidence type="ECO:0000313" key="3">
    <source>
        <dbReference type="EMBL" id="EDV24660.1"/>
    </source>
</evidence>
<dbReference type="SMART" id="SM00034">
    <property type="entry name" value="CLECT"/>
    <property type="match status" value="3"/>
</dbReference>
<dbReference type="KEGG" id="tad:TRIADDRAFT_56681"/>
<dbReference type="OMA" id="WLNSFAP"/>
<dbReference type="Pfam" id="PF00059">
    <property type="entry name" value="Lectin_C"/>
    <property type="match status" value="3"/>
</dbReference>
<feature type="domain" description="C-type lectin" evidence="2">
    <location>
        <begin position="121"/>
        <end position="238"/>
    </location>
</feature>
<dbReference type="AlphaFoldDB" id="B3RWA7"/>
<dbReference type="eggNOG" id="KOG4297">
    <property type="taxonomic scope" value="Eukaryota"/>
</dbReference>
<gene>
    <name evidence="3" type="ORF">TRIADDRAFT_56681</name>
</gene>
<feature type="domain" description="C-type lectin" evidence="2">
    <location>
        <begin position="380"/>
        <end position="499"/>
    </location>
</feature>
<dbReference type="PANTHER" id="PTHR22803">
    <property type="entry name" value="MANNOSE, PHOSPHOLIPASE, LECTIN RECEPTOR RELATED"/>
    <property type="match status" value="1"/>
</dbReference>
<dbReference type="PROSITE" id="PS50041">
    <property type="entry name" value="C_TYPE_LECTIN_2"/>
    <property type="match status" value="3"/>
</dbReference>
<organism evidence="3 4">
    <name type="scientific">Trichoplax adhaerens</name>
    <name type="common">Trichoplax reptans</name>
    <dbReference type="NCBI Taxonomy" id="10228"/>
    <lineage>
        <taxon>Eukaryota</taxon>
        <taxon>Metazoa</taxon>
        <taxon>Placozoa</taxon>
        <taxon>Uniplacotomia</taxon>
        <taxon>Trichoplacea</taxon>
        <taxon>Trichoplacidae</taxon>
        <taxon>Trichoplax</taxon>
    </lineage>
</organism>
<protein>
    <recommendedName>
        <fullName evidence="2">C-type lectin domain-containing protein</fullName>
    </recommendedName>
</protein>
<dbReference type="PhylomeDB" id="B3RWA7"/>
<dbReference type="InterPro" id="IPR018378">
    <property type="entry name" value="C-type_lectin_CS"/>
</dbReference>
<dbReference type="OrthoDB" id="10059571at2759"/>
<dbReference type="InParanoid" id="B3RWA7"/>
<dbReference type="PROSITE" id="PS00615">
    <property type="entry name" value="C_TYPE_LECTIN_1"/>
    <property type="match status" value="1"/>
</dbReference>
<dbReference type="RefSeq" id="XP_002112550.1">
    <property type="nucleotide sequence ID" value="XM_002112514.1"/>
</dbReference>
<reference evidence="3 4" key="1">
    <citation type="journal article" date="2008" name="Nature">
        <title>The Trichoplax genome and the nature of placozoans.</title>
        <authorList>
            <person name="Srivastava M."/>
            <person name="Begovic E."/>
            <person name="Chapman J."/>
            <person name="Putnam N.H."/>
            <person name="Hellsten U."/>
            <person name="Kawashima T."/>
            <person name="Kuo A."/>
            <person name="Mitros T."/>
            <person name="Salamov A."/>
            <person name="Carpenter M.L."/>
            <person name="Signorovitch A.Y."/>
            <person name="Moreno M.A."/>
            <person name="Kamm K."/>
            <person name="Grimwood J."/>
            <person name="Schmutz J."/>
            <person name="Shapiro H."/>
            <person name="Grigoriev I.V."/>
            <person name="Buss L.W."/>
            <person name="Schierwater B."/>
            <person name="Dellaporta S.L."/>
            <person name="Rokhsar D.S."/>
        </authorList>
    </citation>
    <scope>NUCLEOTIDE SEQUENCE [LARGE SCALE GENOMIC DNA]</scope>
    <source>
        <strain evidence="3 4">Grell-BS-1999</strain>
    </source>
</reference>